<name>A0A1H1XKC7_9GAMM</name>
<evidence type="ECO:0000313" key="3">
    <source>
        <dbReference type="Proteomes" id="UP000243413"/>
    </source>
</evidence>
<dbReference type="AlphaFoldDB" id="A0A1H1XKC7"/>
<dbReference type="Gene3D" id="3.60.15.10">
    <property type="entry name" value="Ribonuclease Z/Hydroxyacylglutathione hydrolase-like"/>
    <property type="match status" value="1"/>
</dbReference>
<dbReference type="PANTHER" id="PTHR47619">
    <property type="entry name" value="METALLO-HYDROLASE YYCJ-RELATED"/>
    <property type="match status" value="1"/>
</dbReference>
<dbReference type="SUPFAM" id="SSF56281">
    <property type="entry name" value="Metallo-hydrolase/oxidoreductase"/>
    <property type="match status" value="1"/>
</dbReference>
<dbReference type="Pfam" id="PF12706">
    <property type="entry name" value="Lactamase_B_2"/>
    <property type="match status" value="1"/>
</dbReference>
<dbReference type="STRING" id="472181.SAMN05216271_3576"/>
<dbReference type="InterPro" id="IPR052533">
    <property type="entry name" value="WalJ/YycJ-like"/>
</dbReference>
<protein>
    <submittedName>
        <fullName evidence="2">Phosphoribosyl 1,2-cyclic phosphodiesterase</fullName>
    </submittedName>
</protein>
<dbReference type="InterPro" id="IPR001279">
    <property type="entry name" value="Metallo-B-lactamas"/>
</dbReference>
<accession>A0A1H1XKC7</accession>
<dbReference type="InterPro" id="IPR036866">
    <property type="entry name" value="RibonucZ/Hydroxyglut_hydro"/>
</dbReference>
<dbReference type="RefSeq" id="WP_092288171.1">
    <property type="nucleotide sequence ID" value="NZ_LT629763.1"/>
</dbReference>
<dbReference type="OrthoDB" id="9803916at2"/>
<evidence type="ECO:0000259" key="1">
    <source>
        <dbReference type="SMART" id="SM00849"/>
    </source>
</evidence>
<organism evidence="2 3">
    <name type="scientific">Halopseudomonas sabulinigri</name>
    <dbReference type="NCBI Taxonomy" id="472181"/>
    <lineage>
        <taxon>Bacteria</taxon>
        <taxon>Pseudomonadati</taxon>
        <taxon>Pseudomonadota</taxon>
        <taxon>Gammaproteobacteria</taxon>
        <taxon>Pseudomonadales</taxon>
        <taxon>Pseudomonadaceae</taxon>
        <taxon>Halopseudomonas</taxon>
    </lineage>
</organism>
<reference evidence="3" key="1">
    <citation type="submission" date="2016-10" db="EMBL/GenBank/DDBJ databases">
        <authorList>
            <person name="Varghese N."/>
            <person name="Submissions S."/>
        </authorList>
    </citation>
    <scope>NUCLEOTIDE SEQUENCE [LARGE SCALE GENOMIC DNA]</scope>
    <source>
        <strain evidence="3">JCM 14963</strain>
    </source>
</reference>
<sequence length="270" mass="29904">MRYCSLGSGSKGNGTLIEQGQTRLLVDCGFSLRSTEQRLRQAGLKGEQLTAILVTHEHSDHIQGVAKLARRYELPVYLTPGTGYALREEGLDLRWLDLNTRVVIDELEVSPIAVPHDAREPCQFIFDNAQQRLGVLTDTGTITPWIIEQYARLDALFLEANYDPHMLAYGPYPGFLKARVGGNLGHLSNQQAAGLLNMIDLEQLQHIAIAHISEKNNRPELARHALTEALANWTGELLLAEQNQGLPWQTISGLSHHHCAQAGADNGKTY</sequence>
<feature type="domain" description="Metallo-beta-lactamase" evidence="1">
    <location>
        <begin position="11"/>
        <end position="186"/>
    </location>
</feature>
<dbReference type="SMART" id="SM00849">
    <property type="entry name" value="Lactamase_B"/>
    <property type="match status" value="1"/>
</dbReference>
<dbReference type="EMBL" id="LT629763">
    <property type="protein sequence ID" value="SDT09613.1"/>
    <property type="molecule type" value="Genomic_DNA"/>
</dbReference>
<dbReference type="Proteomes" id="UP000243413">
    <property type="component" value="Chromosome I"/>
</dbReference>
<dbReference type="PANTHER" id="PTHR47619:SF1">
    <property type="entry name" value="EXODEOXYRIBONUCLEASE WALJ"/>
    <property type="match status" value="1"/>
</dbReference>
<proteinExistence type="predicted"/>
<gene>
    <name evidence="2" type="ORF">SAMN05216271_3576</name>
</gene>
<evidence type="ECO:0000313" key="2">
    <source>
        <dbReference type="EMBL" id="SDT09613.1"/>
    </source>
</evidence>